<feature type="signal peptide" evidence="1">
    <location>
        <begin position="1"/>
        <end position="26"/>
    </location>
</feature>
<accession>Q72NF4</accession>
<evidence type="ECO:0000256" key="1">
    <source>
        <dbReference type="SAM" id="SignalP"/>
    </source>
</evidence>
<dbReference type="Proteomes" id="UP000007037">
    <property type="component" value="Chromosome I"/>
</dbReference>
<keyword evidence="2" id="KW-0449">Lipoprotein</keyword>
<keyword evidence="1" id="KW-0732">Signal</keyword>
<gene>
    <name evidence="2" type="ordered locus">LIC_12880</name>
</gene>
<proteinExistence type="predicted"/>
<dbReference type="AlphaFoldDB" id="Q72NF4"/>
<dbReference type="NCBIfam" id="NF047467">
    <property type="entry name" value="PlasmgnRcptrLp30"/>
    <property type="match status" value="1"/>
</dbReference>
<evidence type="ECO:0000313" key="3">
    <source>
        <dbReference type="Proteomes" id="UP000007037"/>
    </source>
</evidence>
<dbReference type="EMBL" id="AE016823">
    <property type="protein sequence ID" value="AAS71433.1"/>
    <property type="molecule type" value="Genomic_DNA"/>
</dbReference>
<organism evidence="2 3">
    <name type="scientific">Leptospira interrogans serogroup Icterohaemorrhagiae serovar copenhageni (strain Fiocruz L1-130)</name>
    <dbReference type="NCBI Taxonomy" id="267671"/>
    <lineage>
        <taxon>Bacteria</taxon>
        <taxon>Pseudomonadati</taxon>
        <taxon>Spirochaetota</taxon>
        <taxon>Spirochaetia</taxon>
        <taxon>Leptospirales</taxon>
        <taxon>Leptospiraceae</taxon>
        <taxon>Leptospira</taxon>
    </lineage>
</organism>
<name>Q72NF4_LEPIC</name>
<feature type="chain" id="PRO_5004284076" evidence="1">
    <location>
        <begin position="27"/>
        <end position="288"/>
    </location>
</feature>
<dbReference type="KEGG" id="lic:LIC_12880"/>
<protein>
    <submittedName>
        <fullName evidence="2">Putative lipoprotein</fullName>
    </submittedName>
</protein>
<evidence type="ECO:0000313" key="2">
    <source>
        <dbReference type="EMBL" id="AAS71433.1"/>
    </source>
</evidence>
<reference evidence="2 3" key="1">
    <citation type="journal article" date="2004" name="J. Bacteriol.">
        <title>Comparative genomics of two Leptospira interrogans serovars reveals novel insights into physiology and pathogenesis.</title>
        <authorList>
            <person name="Nascimento A.L."/>
            <person name="Ko A.I."/>
            <person name="Martins E.A."/>
            <person name="Monteiro-Vitorello C.B."/>
            <person name="Ho P.L."/>
            <person name="Haake D.A."/>
            <person name="Verjovski-Almeida S."/>
            <person name="Hartskeerl R.A."/>
            <person name="Marques M.V."/>
            <person name="Oliveira M.C."/>
            <person name="Menck C.F."/>
            <person name="Leite L.C."/>
            <person name="Carrer H."/>
            <person name="Coutinho L.L."/>
            <person name="Degrave W.M."/>
            <person name="Dellagostin O.A."/>
            <person name="El-Dorry H."/>
            <person name="Ferro E.S."/>
            <person name="Ferro M.I."/>
            <person name="Furlan L.R."/>
            <person name="Gamberini M."/>
            <person name="Giglioti E.A."/>
            <person name="Goes-Neto A."/>
            <person name="Goldman G.H."/>
            <person name="Goldman M.H."/>
            <person name="Harakava R."/>
            <person name="Jeronimo S.M."/>
            <person name="Junqueira-De-Azevedo I.L."/>
            <person name="Kimura E.T."/>
            <person name="Kuramae E.E."/>
            <person name="Lemos E.G."/>
            <person name="Lemos M.V."/>
            <person name="Marino C.L."/>
            <person name="Nunes L.R."/>
            <person name="De Oliveira R.C."/>
            <person name="Pereira G.G."/>
            <person name="Reis M.S."/>
            <person name="Schriefer A."/>
            <person name="Siqueira W.J."/>
            <person name="Sommer P."/>
            <person name="Tsai S.M."/>
            <person name="Simpson A.J."/>
            <person name="Ferro J.A."/>
            <person name="Camargo L.E."/>
            <person name="Kitajima J.P."/>
            <person name="Setubal J.C."/>
            <person name="Van Sluys M.A."/>
        </authorList>
    </citation>
    <scope>NUCLEOTIDE SEQUENCE [LARGE SCALE GENOMIC DNA]</scope>
    <source>
        <strain evidence="2 3">Fiocruz L1-130</strain>
    </source>
</reference>
<sequence length="288" mass="32899">MLKRRIKMSKILIRIVCIVFFTSVSNCTKEVVRVYNPVTEKDKKSYGIVAFGLYAYNQNHKPLMNLFSKDVGTVFAELGTYGVKFSEVISKDEKTNTLNVSPYPIEKPTMVEKVEATQYFEGKIGYVSPFYLLLSLDPTKEYVITGVNYTYQIICGQKCRKTVIRNFSIDPTKSFKVFPIKTKAGEITFGGILMGKVTKTTKDDPYGIIDDTPELSEIFSGNKVFINLESGEDYIKGMDSNYLRKLYYGGEVNIKNAEKLFYENLIKAYPEGYWKTLAEKKRAELNNQ</sequence>
<dbReference type="HOGENOM" id="CLU_993206_0_0_12"/>